<dbReference type="AlphaFoldDB" id="A0A6H1ZQJ8"/>
<dbReference type="EMBL" id="MT141526">
    <property type="protein sequence ID" value="QJA64798.1"/>
    <property type="molecule type" value="Genomic_DNA"/>
</dbReference>
<reference evidence="2" key="1">
    <citation type="submission" date="2020-03" db="EMBL/GenBank/DDBJ databases">
        <title>The deep terrestrial virosphere.</title>
        <authorList>
            <person name="Holmfeldt K."/>
            <person name="Nilsson E."/>
            <person name="Simone D."/>
            <person name="Lopez-Fernandez M."/>
            <person name="Wu X."/>
            <person name="de Brujin I."/>
            <person name="Lundin D."/>
            <person name="Andersson A."/>
            <person name="Bertilsson S."/>
            <person name="Dopson M."/>
        </authorList>
    </citation>
    <scope>NUCLEOTIDE SEQUENCE</scope>
    <source>
        <strain evidence="3">MM415B00465</strain>
        <strain evidence="2">TM448A01404</strain>
        <strain evidence="4">TM448B01083</strain>
    </source>
</reference>
<protein>
    <submittedName>
        <fullName evidence="2">Uncharacterized protein</fullName>
    </submittedName>
</protein>
<gene>
    <name evidence="3" type="ORF">MM415B00465_0032</name>
    <name evidence="2" type="ORF">TM448A01404_0009</name>
    <name evidence="4" type="ORF">TM448B01083_0007</name>
</gene>
<sequence length="74" mass="7923">MKSAWFSIRAFVMVYMMVVYGTFLCALALIALQRGERDIVLLILGGIMGSISTGMAFYFASPTGAGGEPHSPTT</sequence>
<feature type="transmembrane region" description="Helical" evidence="1">
    <location>
        <begin position="39"/>
        <end position="60"/>
    </location>
</feature>
<dbReference type="EMBL" id="MT144142">
    <property type="protein sequence ID" value="QJA49555.1"/>
    <property type="molecule type" value="Genomic_DNA"/>
</dbReference>
<keyword evidence="1" id="KW-0472">Membrane</keyword>
<accession>A0A6H1ZQJ8</accession>
<evidence type="ECO:0000313" key="4">
    <source>
        <dbReference type="EMBL" id="QJH97771.1"/>
    </source>
</evidence>
<proteinExistence type="predicted"/>
<keyword evidence="1" id="KW-0812">Transmembrane</keyword>
<name>A0A6H1ZQJ8_9ZZZZ</name>
<organism evidence="2">
    <name type="scientific">viral metagenome</name>
    <dbReference type="NCBI Taxonomy" id="1070528"/>
    <lineage>
        <taxon>unclassified sequences</taxon>
        <taxon>metagenomes</taxon>
        <taxon>organismal metagenomes</taxon>
    </lineage>
</organism>
<evidence type="ECO:0000313" key="2">
    <source>
        <dbReference type="EMBL" id="QJA49555.1"/>
    </source>
</evidence>
<feature type="transmembrane region" description="Helical" evidence="1">
    <location>
        <begin position="12"/>
        <end position="32"/>
    </location>
</feature>
<dbReference type="EMBL" id="MT144701">
    <property type="protein sequence ID" value="QJH97771.1"/>
    <property type="molecule type" value="Genomic_DNA"/>
</dbReference>
<evidence type="ECO:0000313" key="3">
    <source>
        <dbReference type="EMBL" id="QJA64798.1"/>
    </source>
</evidence>
<evidence type="ECO:0000256" key="1">
    <source>
        <dbReference type="SAM" id="Phobius"/>
    </source>
</evidence>
<keyword evidence="1" id="KW-1133">Transmembrane helix</keyword>